<reference evidence="2 3" key="1">
    <citation type="submission" date="2015-07" db="EMBL/GenBank/DDBJ databases">
        <title>The draft genome sequence of Leadbetterella sp. JN14-9.</title>
        <authorList>
            <person name="Liu Y."/>
            <person name="Du J."/>
            <person name="Shao Z."/>
        </authorList>
    </citation>
    <scope>NUCLEOTIDE SEQUENCE [LARGE SCALE GENOMIC DNA]</scope>
    <source>
        <strain evidence="2 3">JN14-9</strain>
    </source>
</reference>
<dbReference type="Gene3D" id="1.25.40.390">
    <property type="match status" value="1"/>
</dbReference>
<keyword evidence="1" id="KW-0732">Signal</keyword>
<evidence type="ECO:0000256" key="1">
    <source>
        <dbReference type="SAM" id="SignalP"/>
    </source>
</evidence>
<dbReference type="PROSITE" id="PS51257">
    <property type="entry name" value="PROKAR_LIPOPROTEIN"/>
    <property type="match status" value="1"/>
</dbReference>
<dbReference type="EMBL" id="LGTQ01000006">
    <property type="protein sequence ID" value="KPM48784.1"/>
    <property type="molecule type" value="Genomic_DNA"/>
</dbReference>
<dbReference type="OrthoDB" id="614457at2"/>
<dbReference type="Proteomes" id="UP000050454">
    <property type="component" value="Unassembled WGS sequence"/>
</dbReference>
<accession>A0A0P7C610</accession>
<feature type="signal peptide" evidence="1">
    <location>
        <begin position="1"/>
        <end position="21"/>
    </location>
</feature>
<protein>
    <recommendedName>
        <fullName evidence="4">SusD/RagB family nutrient-binding outer membrane lipoprotein</fullName>
    </recommendedName>
</protein>
<dbReference type="PATRIC" id="fig|1605367.3.peg.3265"/>
<organism evidence="2 3">
    <name type="scientific">Jiulongibacter sediminis</name>
    <dbReference type="NCBI Taxonomy" id="1605367"/>
    <lineage>
        <taxon>Bacteria</taxon>
        <taxon>Pseudomonadati</taxon>
        <taxon>Bacteroidota</taxon>
        <taxon>Cytophagia</taxon>
        <taxon>Cytophagales</taxon>
        <taxon>Leadbetterellaceae</taxon>
        <taxon>Jiulongibacter</taxon>
    </lineage>
</organism>
<dbReference type="RefSeq" id="WP_055147107.1">
    <property type="nucleotide sequence ID" value="NZ_JXSZ01000006.1"/>
</dbReference>
<dbReference type="InterPro" id="IPR041662">
    <property type="entry name" value="SusD-like_2"/>
</dbReference>
<comment type="caution">
    <text evidence="2">The sequence shown here is derived from an EMBL/GenBank/DDBJ whole genome shotgun (WGS) entry which is preliminary data.</text>
</comment>
<gene>
    <name evidence="2" type="ORF">AFM12_09395</name>
</gene>
<dbReference type="SUPFAM" id="SSF48452">
    <property type="entry name" value="TPR-like"/>
    <property type="match status" value="1"/>
</dbReference>
<dbReference type="AlphaFoldDB" id="A0A0P7C610"/>
<evidence type="ECO:0000313" key="2">
    <source>
        <dbReference type="EMBL" id="KPM48784.1"/>
    </source>
</evidence>
<feature type="chain" id="PRO_5006136617" description="SusD/RagB family nutrient-binding outer membrane lipoprotein" evidence="1">
    <location>
        <begin position="22"/>
        <end position="483"/>
    </location>
</feature>
<dbReference type="Pfam" id="PF12771">
    <property type="entry name" value="SusD-like_2"/>
    <property type="match status" value="1"/>
</dbReference>
<name>A0A0P7C610_9BACT</name>
<evidence type="ECO:0008006" key="4">
    <source>
        <dbReference type="Google" id="ProtNLM"/>
    </source>
</evidence>
<dbReference type="STRING" id="1605367.AFM12_09395"/>
<evidence type="ECO:0000313" key="3">
    <source>
        <dbReference type="Proteomes" id="UP000050454"/>
    </source>
</evidence>
<dbReference type="InterPro" id="IPR011990">
    <property type="entry name" value="TPR-like_helical_dom_sf"/>
</dbReference>
<sequence>MKRIYSLLITGLLLFSATSCDERLANLNVDPDNSPTASDAQVLTSALGYMSYVQDVELNMNSFLWAQYYTWGIGVSIGNQERFVSEPDDFNNYWIRSYAQVLTDVKFLTKSDSKAYSGIGKVLMAYMYQGLVDHFGSVPFSEALNGEIADGSILTPSYDSPDAIYASLVTLLDEAIADLDVAPADAGADDLVYGGDLEKWTKFANSLKLRILMRTSETAPNAAAIQALISSGSFIESMSDIAKVDFSGATGNQNPMFARMTWGVGDFYFASNATVNKLNELADPRLTAFYTPASSGTFNGQIRGIDQGSIDNEPFTAPATDYSGSSPVAVADDNSVFFMSPWEVWFLRAEAAARYGTADDASAAFATAISSNFSFLGVDGASDYIASLGFDGLTSLDDQIDAIAVQKWISLNGTQEDEGWIETRRFDRPASRVFTEGIFQTPTLTVLPQGVFPSTWLYPETERSLNANAPAQRTITDKIFWDN</sequence>
<keyword evidence="3" id="KW-1185">Reference proteome</keyword>
<proteinExistence type="predicted"/>